<dbReference type="Pfam" id="PF18758">
    <property type="entry name" value="KDZ"/>
    <property type="match status" value="1"/>
</dbReference>
<reference evidence="3 4" key="1">
    <citation type="submission" date="2018-06" db="EMBL/GenBank/DDBJ databases">
        <title>A transcriptomic atlas of mushroom development highlights an independent origin of complex multicellularity.</title>
        <authorList>
            <consortium name="DOE Joint Genome Institute"/>
            <person name="Krizsan K."/>
            <person name="Almasi E."/>
            <person name="Merenyi Z."/>
            <person name="Sahu N."/>
            <person name="Viragh M."/>
            <person name="Koszo T."/>
            <person name="Mondo S."/>
            <person name="Kiss B."/>
            <person name="Balint B."/>
            <person name="Kues U."/>
            <person name="Barry K."/>
            <person name="Hegedus J.C."/>
            <person name="Henrissat B."/>
            <person name="Johnson J."/>
            <person name="Lipzen A."/>
            <person name="Ohm R."/>
            <person name="Nagy I."/>
            <person name="Pangilinan J."/>
            <person name="Yan J."/>
            <person name="Xiong Y."/>
            <person name="Grigoriev I.V."/>
            <person name="Hibbett D.S."/>
            <person name="Nagy L.G."/>
        </authorList>
    </citation>
    <scope>NUCLEOTIDE SEQUENCE [LARGE SCALE GENOMIC DNA]</scope>
    <source>
        <strain evidence="3 4">SZMC22713</strain>
    </source>
</reference>
<dbReference type="OrthoDB" id="3192989at2759"/>
<sequence>MREWVPLRDEYLVELLRLECGGDFDLVNCFKCKTKFSLPQTAPYRCEDCFSGAVTCHTCCRDEHAEMPLHRIRKWNGNFFEHSSLQEIGLQVQLGHLPNDKCKNPKPATAGFTVIHTNGIHLVDVNFCDCRSSNTVADRRLQLLRRQWFPASQSIPKTCCTFRVLEGFHTMSLQSKMSAYDYYAALTKLTDITGIDEIKERYKPFKRLTRQWDHLHLLKRGGRGNDPAGVSGTSFGELAIRCPACPQPGINVPEAWLDVPAEKRFLCTQIVTIDACFRLKRRNVSSRVKDPGLGTGWAYFVEDEPYRKHLLSCTDQQEMSTCTGLAALDHANTKFSAGLECTGVGAIQCRHEMQLPTGVGDLQKGERYANIDYIFASAMRHYRAGPKVISYDIACQWSRNLAQRFRSLPDHLFFEVTIDGVRYAIPKFHILAHLLKCQLVFSLNLMRGVGRTDGENIERGWSKIEGAAGSTKEMGPGARHDALDSHWAFANFLTYISFGKTLRRKLITAVGERAEQRDSFDDFSSRLLPEDVAKWSRMIDEWDADPSAPNPYEPVTPGLTEAAARLQISTEESKKVAANNVTTRNVTASVFLIEGMAIEEHQYVASVSHECLSIIDRKTALTKRIARFRQIQAQHMVRTFEDDATASVEEVMIGLPSSIPAEHRSGCCSVELVSMEDKLREGQCHEALSKLRHHLHLKTGLLSYRARNVRHQGPSTRAQGFVDRNEAKILFFAEKYRRARKARISLIGHGGWEEVLQVLDRDHIRTMQADEGSDIAFGNTLGEGRRKVSWLWMAPGSKEGERNGMNDALRIEWCKARARLDRWTEEVDILREEMRRVTSYVQHRAAWWQNRMQIFAGLSREDPKFLLGAIAYSQKQAALQTALGAHFAKLWRGLPDPRRDEEIIAALRRRGKAAKFYISTELERRNFLVEQDDGDDDEVPDDGGEGSDAGHQVE</sequence>
<dbReference type="PANTHER" id="PTHR33096">
    <property type="entry name" value="CXC2 DOMAIN-CONTAINING PROTEIN"/>
    <property type="match status" value="1"/>
</dbReference>
<evidence type="ECO:0000259" key="2">
    <source>
        <dbReference type="Pfam" id="PF18803"/>
    </source>
</evidence>
<dbReference type="PANTHER" id="PTHR33096:SF1">
    <property type="entry name" value="CXC1-LIKE CYSTEINE CLUSTER ASSOCIATED WITH KDZ TRANSPOSASES DOMAIN-CONTAINING PROTEIN"/>
    <property type="match status" value="1"/>
</dbReference>
<dbReference type="Pfam" id="PF18803">
    <property type="entry name" value="CxC2"/>
    <property type="match status" value="1"/>
</dbReference>
<proteinExistence type="predicted"/>
<organism evidence="3 4">
    <name type="scientific">Rickenella mellea</name>
    <dbReference type="NCBI Taxonomy" id="50990"/>
    <lineage>
        <taxon>Eukaryota</taxon>
        <taxon>Fungi</taxon>
        <taxon>Dikarya</taxon>
        <taxon>Basidiomycota</taxon>
        <taxon>Agaricomycotina</taxon>
        <taxon>Agaricomycetes</taxon>
        <taxon>Hymenochaetales</taxon>
        <taxon>Rickenellaceae</taxon>
        <taxon>Rickenella</taxon>
    </lineage>
</organism>
<dbReference type="Proteomes" id="UP000294933">
    <property type="component" value="Unassembled WGS sequence"/>
</dbReference>
<dbReference type="EMBL" id="ML170203">
    <property type="protein sequence ID" value="TDL18801.1"/>
    <property type="molecule type" value="Genomic_DNA"/>
</dbReference>
<dbReference type="STRING" id="50990.A0A4Y7PUS8"/>
<dbReference type="VEuPathDB" id="FungiDB:BD410DRAFT_727959"/>
<feature type="domain" description="CxC2-like cysteine cluster KDZ transposase-associated" evidence="2">
    <location>
        <begin position="85"/>
        <end position="194"/>
    </location>
</feature>
<dbReference type="AlphaFoldDB" id="A0A4Y7PUS8"/>
<gene>
    <name evidence="3" type="ORF">BD410DRAFT_727959</name>
</gene>
<dbReference type="InterPro" id="IPR041457">
    <property type="entry name" value="CxC2_KDZ-assoc"/>
</dbReference>
<feature type="region of interest" description="Disordered" evidence="1">
    <location>
        <begin position="928"/>
        <end position="954"/>
    </location>
</feature>
<protein>
    <recommendedName>
        <fullName evidence="2">CxC2-like cysteine cluster KDZ transposase-associated domain-containing protein</fullName>
    </recommendedName>
</protein>
<evidence type="ECO:0000313" key="3">
    <source>
        <dbReference type="EMBL" id="TDL18801.1"/>
    </source>
</evidence>
<accession>A0A4Y7PUS8</accession>
<name>A0A4Y7PUS8_9AGAM</name>
<dbReference type="InterPro" id="IPR040521">
    <property type="entry name" value="KDZ"/>
</dbReference>
<evidence type="ECO:0000256" key="1">
    <source>
        <dbReference type="SAM" id="MobiDB-lite"/>
    </source>
</evidence>
<feature type="compositionally biased region" description="Acidic residues" evidence="1">
    <location>
        <begin position="930"/>
        <end position="945"/>
    </location>
</feature>
<keyword evidence="4" id="KW-1185">Reference proteome</keyword>
<evidence type="ECO:0000313" key="4">
    <source>
        <dbReference type="Proteomes" id="UP000294933"/>
    </source>
</evidence>